<dbReference type="EMBL" id="CP000885">
    <property type="protein sequence ID" value="ABX40496.1"/>
    <property type="molecule type" value="Genomic_DNA"/>
</dbReference>
<dbReference type="KEGG" id="cpy:Cphy_0106"/>
<keyword evidence="4" id="KW-1185">Reference proteome</keyword>
<proteinExistence type="inferred from homology"/>
<dbReference type="OrthoDB" id="1652900at2"/>
<reference evidence="4" key="1">
    <citation type="submission" date="2007-11" db="EMBL/GenBank/DDBJ databases">
        <title>Complete genome sequence of Clostridium phytofermentans ISDg.</title>
        <authorList>
            <person name="Leschine S.B."/>
            <person name="Warnick T.A."/>
            <person name="Blanchard J.L."/>
            <person name="Schnell D.J."/>
            <person name="Petit E.L."/>
            <person name="LaTouf W.G."/>
            <person name="Copeland A."/>
            <person name="Lucas S."/>
            <person name="Lapidus A."/>
            <person name="Barry K."/>
            <person name="Glavina del Rio T."/>
            <person name="Dalin E."/>
            <person name="Tice H."/>
            <person name="Pitluck S."/>
            <person name="Kiss H."/>
            <person name="Brettin T."/>
            <person name="Bruce D."/>
            <person name="Detter J.C."/>
            <person name="Han C."/>
            <person name="Kuske C."/>
            <person name="Schmutz J."/>
            <person name="Larimer F."/>
            <person name="Land M."/>
            <person name="Hauser L."/>
            <person name="Kyrpides N."/>
            <person name="Kim E.A."/>
            <person name="Richardson P."/>
        </authorList>
    </citation>
    <scope>NUCLEOTIDE SEQUENCE [LARGE SCALE GENOMIC DNA]</scope>
    <source>
        <strain evidence="4">ATCC 700394 / DSM 18823 / ISDg</strain>
    </source>
</reference>
<organism evidence="3 4">
    <name type="scientific">Lachnoclostridium phytofermentans (strain ATCC 700394 / DSM 18823 / ISDg)</name>
    <name type="common">Clostridium phytofermentans</name>
    <dbReference type="NCBI Taxonomy" id="357809"/>
    <lineage>
        <taxon>Bacteria</taxon>
        <taxon>Bacillati</taxon>
        <taxon>Bacillota</taxon>
        <taxon>Clostridia</taxon>
        <taxon>Lachnospirales</taxon>
        <taxon>Lachnospiraceae</taxon>
    </lineage>
</organism>
<dbReference type="AlphaFoldDB" id="A9KQI7"/>
<evidence type="ECO:0000259" key="2">
    <source>
        <dbReference type="Pfam" id="PF07261"/>
    </source>
</evidence>
<gene>
    <name evidence="3" type="ordered locus">Cphy_0106</name>
</gene>
<name>A9KQI7_LACP7</name>
<dbReference type="Gene3D" id="1.10.10.630">
    <property type="entry name" value="DnaD domain-like"/>
    <property type="match status" value="2"/>
</dbReference>
<comment type="similarity">
    <text evidence="1">Belongs to the DnaB/DnaD family.</text>
</comment>
<dbReference type="InterPro" id="IPR017019">
    <property type="entry name" value="DNA_replication_prd_bac"/>
</dbReference>
<dbReference type="eggNOG" id="COG3935">
    <property type="taxonomic scope" value="Bacteria"/>
</dbReference>
<dbReference type="InterPro" id="IPR053162">
    <property type="entry name" value="DnaD"/>
</dbReference>
<dbReference type="InterPro" id="IPR034829">
    <property type="entry name" value="DnaD-like_sf"/>
</dbReference>
<protein>
    <submittedName>
        <fullName evidence="3">Primosome, DnaD subunit</fullName>
    </submittedName>
</protein>
<dbReference type="PANTHER" id="PTHR37293:SF5">
    <property type="entry name" value="DNA REPLICATION PROTEIN"/>
    <property type="match status" value="1"/>
</dbReference>
<dbReference type="NCBIfam" id="TIGR01446">
    <property type="entry name" value="DnaD_dom"/>
    <property type="match status" value="2"/>
</dbReference>
<dbReference type="RefSeq" id="WP_012198139.1">
    <property type="nucleotide sequence ID" value="NC_010001.1"/>
</dbReference>
<dbReference type="SUPFAM" id="SSF158499">
    <property type="entry name" value="DnaD domain-like"/>
    <property type="match status" value="2"/>
</dbReference>
<dbReference type="Proteomes" id="UP000000370">
    <property type="component" value="Chromosome"/>
</dbReference>
<sequence>MSKISFFSTTDAGITVISNRFLDEYMPRANGTFVKIYLYLLRCFQDPSLETSLSYLAEKLDETEKDIERAIRYWEKEQLLIITRAANRQITAITFTFPSNDNLNTEETLPSITQEVMEQTAVTEAAAKEQDNSKATTIHKPNYSEAQIKALTEMEEVKWIMNTVERLLERLLKSTDVQLILFLYESVGFSAELIFYLYEYCVSKNKRSASYIETVAISWAEEGIDTVEKADAATLSYNNNYNSINKAFGLNRAPGTIEKKFMHRWFHEFCFDINIIEEACNRTMLATGKPDFKYADKILENWYKKGVTCDADIVKLDEAHAKQSALSAANKQAASTKQPTANNRFNAFPQRKYSEEDFLSMEQRLLNNRS</sequence>
<feature type="domain" description="DnaB/C C-terminal" evidence="2">
    <location>
        <begin position="251"/>
        <end position="308"/>
    </location>
</feature>
<dbReference type="PIRSF" id="PIRSF033722">
    <property type="entry name" value="DnaD_CA_C3587_prd"/>
    <property type="match status" value="1"/>
</dbReference>
<dbReference type="Pfam" id="PF07261">
    <property type="entry name" value="DnaB_2"/>
    <property type="match status" value="2"/>
</dbReference>
<dbReference type="PANTHER" id="PTHR37293">
    <property type="entry name" value="PHAGE REPLICATION PROTEIN-RELATED"/>
    <property type="match status" value="1"/>
</dbReference>
<evidence type="ECO:0000313" key="4">
    <source>
        <dbReference type="Proteomes" id="UP000000370"/>
    </source>
</evidence>
<dbReference type="InterPro" id="IPR006343">
    <property type="entry name" value="DnaB/C_C"/>
</dbReference>
<feature type="domain" description="DnaB/C C-terminal" evidence="2">
    <location>
        <begin position="162"/>
        <end position="232"/>
    </location>
</feature>
<evidence type="ECO:0000256" key="1">
    <source>
        <dbReference type="ARBA" id="ARBA00093462"/>
    </source>
</evidence>
<accession>A9KQI7</accession>
<dbReference type="STRING" id="357809.Cphy_0106"/>
<evidence type="ECO:0000313" key="3">
    <source>
        <dbReference type="EMBL" id="ABX40496.1"/>
    </source>
</evidence>
<dbReference type="HOGENOM" id="CLU_050990_1_0_9"/>